<gene>
    <name evidence="6" type="ORF">M231_05158</name>
</gene>
<accession>A0A4Q1BIY6</accession>
<evidence type="ECO:0000256" key="3">
    <source>
        <dbReference type="ARBA" id="ARBA00023157"/>
    </source>
</evidence>
<dbReference type="EMBL" id="SDIL01000065">
    <property type="protein sequence ID" value="RXK37616.1"/>
    <property type="molecule type" value="Genomic_DNA"/>
</dbReference>
<dbReference type="InParanoid" id="A0A4Q1BIY6"/>
<evidence type="ECO:0000313" key="6">
    <source>
        <dbReference type="EMBL" id="RXK37616.1"/>
    </source>
</evidence>
<dbReference type="VEuPathDB" id="FungiDB:TREMEDRAFT_63200"/>
<dbReference type="PRINTS" id="PR00160">
    <property type="entry name" value="GLUTAREDOXIN"/>
</dbReference>
<protein>
    <submittedName>
        <fullName evidence="6">Glutaredoxin</fullName>
    </submittedName>
</protein>
<dbReference type="CDD" id="cd03419">
    <property type="entry name" value="GRX_GRXh_1_2_like"/>
    <property type="match status" value="1"/>
</dbReference>
<evidence type="ECO:0000313" key="7">
    <source>
        <dbReference type="Proteomes" id="UP000289152"/>
    </source>
</evidence>
<dbReference type="SUPFAM" id="SSF52833">
    <property type="entry name" value="Thioredoxin-like"/>
    <property type="match status" value="1"/>
</dbReference>
<dbReference type="PANTHER" id="PTHR45694">
    <property type="entry name" value="GLUTAREDOXIN 2"/>
    <property type="match status" value="1"/>
</dbReference>
<keyword evidence="7" id="KW-1185">Reference proteome</keyword>
<dbReference type="InterPro" id="IPR011899">
    <property type="entry name" value="Glutaredoxin_euk/vir"/>
</dbReference>
<dbReference type="GO" id="GO:0034599">
    <property type="term" value="P:cellular response to oxidative stress"/>
    <property type="evidence" value="ECO:0007669"/>
    <property type="project" value="TreeGrafter"/>
</dbReference>
<dbReference type="FunCoup" id="A0A4Q1BIY6">
    <property type="interactions" value="243"/>
</dbReference>
<dbReference type="PANTHER" id="PTHR45694:SF18">
    <property type="entry name" value="GLUTAREDOXIN-1-RELATED"/>
    <property type="match status" value="1"/>
</dbReference>
<dbReference type="InterPro" id="IPR011767">
    <property type="entry name" value="GLR_AS"/>
</dbReference>
<name>A0A4Q1BIY6_TREME</name>
<evidence type="ECO:0000256" key="4">
    <source>
        <dbReference type="ARBA" id="ARBA00023284"/>
    </source>
</evidence>
<sequence>MGATVKDMVDNSIKENEFVIFGKSWCPYCKRAKAIMEDLTDQLMYIDIDKTDKESEIQAYLHQLNGQGTVPHVYIRQKFIGGCSDLQAIPGAKLKEMVKGSKAKA</sequence>
<dbReference type="GO" id="GO:0015038">
    <property type="term" value="F:glutathione disulfide oxidoreductase activity"/>
    <property type="evidence" value="ECO:0007669"/>
    <property type="project" value="TreeGrafter"/>
</dbReference>
<evidence type="ECO:0000256" key="1">
    <source>
        <dbReference type="ARBA" id="ARBA00022448"/>
    </source>
</evidence>
<evidence type="ECO:0000259" key="5">
    <source>
        <dbReference type="Pfam" id="PF00462"/>
    </source>
</evidence>
<keyword evidence="1" id="KW-0813">Transport</keyword>
<reference evidence="6 7" key="1">
    <citation type="submission" date="2016-06" db="EMBL/GenBank/DDBJ databases">
        <title>Evolution of pathogenesis and genome organization in the Tremellales.</title>
        <authorList>
            <person name="Cuomo C."/>
            <person name="Litvintseva A."/>
            <person name="Heitman J."/>
            <person name="Chen Y."/>
            <person name="Sun S."/>
            <person name="Springer D."/>
            <person name="Dromer F."/>
            <person name="Young S."/>
            <person name="Zeng Q."/>
            <person name="Chapman S."/>
            <person name="Gujja S."/>
            <person name="Saif S."/>
            <person name="Birren B."/>
        </authorList>
    </citation>
    <scope>NUCLEOTIDE SEQUENCE [LARGE SCALE GENOMIC DNA]</scope>
    <source>
        <strain evidence="6 7">ATCC 28783</strain>
    </source>
</reference>
<dbReference type="InterPro" id="IPR036249">
    <property type="entry name" value="Thioredoxin-like_sf"/>
</dbReference>
<dbReference type="PROSITE" id="PS00195">
    <property type="entry name" value="GLUTAREDOXIN_1"/>
    <property type="match status" value="1"/>
</dbReference>
<keyword evidence="4" id="KW-0676">Redox-active center</keyword>
<keyword evidence="2" id="KW-0249">Electron transport</keyword>
<dbReference type="AlphaFoldDB" id="A0A4Q1BIY6"/>
<dbReference type="Gene3D" id="3.40.30.10">
    <property type="entry name" value="Glutaredoxin"/>
    <property type="match status" value="1"/>
</dbReference>
<organism evidence="6 7">
    <name type="scientific">Tremella mesenterica</name>
    <name type="common">Jelly fungus</name>
    <dbReference type="NCBI Taxonomy" id="5217"/>
    <lineage>
        <taxon>Eukaryota</taxon>
        <taxon>Fungi</taxon>
        <taxon>Dikarya</taxon>
        <taxon>Basidiomycota</taxon>
        <taxon>Agaricomycotina</taxon>
        <taxon>Tremellomycetes</taxon>
        <taxon>Tremellales</taxon>
        <taxon>Tremellaceae</taxon>
        <taxon>Tremella</taxon>
    </lineage>
</organism>
<comment type="caution">
    <text evidence="6">The sequence shown here is derived from an EMBL/GenBank/DDBJ whole genome shotgun (WGS) entry which is preliminary data.</text>
</comment>
<dbReference type="STRING" id="5217.A0A4Q1BIY6"/>
<dbReference type="PROSITE" id="PS51354">
    <property type="entry name" value="GLUTAREDOXIN_2"/>
    <property type="match status" value="1"/>
</dbReference>
<dbReference type="InterPro" id="IPR014025">
    <property type="entry name" value="Glutaredoxin_subgr"/>
</dbReference>
<dbReference type="NCBIfam" id="TIGR02180">
    <property type="entry name" value="GRX_euk"/>
    <property type="match status" value="1"/>
</dbReference>
<dbReference type="InterPro" id="IPR002109">
    <property type="entry name" value="Glutaredoxin"/>
</dbReference>
<feature type="domain" description="Glutaredoxin" evidence="5">
    <location>
        <begin position="19"/>
        <end position="80"/>
    </location>
</feature>
<dbReference type="GO" id="GO:0005737">
    <property type="term" value="C:cytoplasm"/>
    <property type="evidence" value="ECO:0007669"/>
    <property type="project" value="TreeGrafter"/>
</dbReference>
<dbReference type="OrthoDB" id="418495at2759"/>
<dbReference type="Proteomes" id="UP000289152">
    <property type="component" value="Unassembled WGS sequence"/>
</dbReference>
<proteinExistence type="predicted"/>
<dbReference type="OMA" id="IYTSPLC"/>
<evidence type="ECO:0000256" key="2">
    <source>
        <dbReference type="ARBA" id="ARBA00022982"/>
    </source>
</evidence>
<keyword evidence="3" id="KW-1015">Disulfide bond</keyword>
<dbReference type="Pfam" id="PF00462">
    <property type="entry name" value="Glutaredoxin"/>
    <property type="match status" value="1"/>
</dbReference>